<dbReference type="Pfam" id="PF02535">
    <property type="entry name" value="Zip"/>
    <property type="match status" value="1"/>
</dbReference>
<feature type="transmembrane region" description="Helical" evidence="5">
    <location>
        <begin position="181"/>
        <end position="202"/>
    </location>
</feature>
<feature type="transmembrane region" description="Helical" evidence="5">
    <location>
        <begin position="310"/>
        <end position="329"/>
    </location>
</feature>
<evidence type="ECO:0000256" key="3">
    <source>
        <dbReference type="ARBA" id="ARBA00022989"/>
    </source>
</evidence>
<dbReference type="PANTHER" id="PTHR11040">
    <property type="entry name" value="ZINC/IRON TRANSPORTER"/>
    <property type="match status" value="1"/>
</dbReference>
<comment type="subcellular location">
    <subcellularLocation>
        <location evidence="1">Membrane</location>
        <topology evidence="1">Multi-pass membrane protein</topology>
    </subcellularLocation>
</comment>
<evidence type="ECO:0000313" key="6">
    <source>
        <dbReference type="EMBL" id="VDN50127.1"/>
    </source>
</evidence>
<feature type="transmembrane region" description="Helical" evidence="5">
    <location>
        <begin position="92"/>
        <end position="109"/>
    </location>
</feature>
<dbReference type="Proteomes" id="UP000038040">
    <property type="component" value="Unplaced"/>
</dbReference>
<evidence type="ECO:0000256" key="5">
    <source>
        <dbReference type="SAM" id="Phobius"/>
    </source>
</evidence>
<feature type="transmembrane region" description="Helical" evidence="5">
    <location>
        <begin position="6"/>
        <end position="26"/>
    </location>
</feature>
<dbReference type="OrthoDB" id="448280at2759"/>
<feature type="transmembrane region" description="Helical" evidence="5">
    <location>
        <begin position="241"/>
        <end position="265"/>
    </location>
</feature>
<keyword evidence="2 5" id="KW-0812">Transmembrane</keyword>
<dbReference type="GO" id="GO:0005886">
    <property type="term" value="C:plasma membrane"/>
    <property type="evidence" value="ECO:0007669"/>
    <property type="project" value="TreeGrafter"/>
</dbReference>
<evidence type="ECO:0000256" key="2">
    <source>
        <dbReference type="ARBA" id="ARBA00022692"/>
    </source>
</evidence>
<keyword evidence="3 5" id="KW-1133">Transmembrane helix</keyword>
<keyword evidence="4 5" id="KW-0472">Membrane</keyword>
<dbReference type="EMBL" id="UYYG01000001">
    <property type="protein sequence ID" value="VDN50127.1"/>
    <property type="molecule type" value="Genomic_DNA"/>
</dbReference>
<dbReference type="WBParaSite" id="DME_0000287101-mRNA-1">
    <property type="protein sequence ID" value="DME_0000287101-mRNA-1"/>
    <property type="gene ID" value="DME_0000287101"/>
</dbReference>
<dbReference type="PANTHER" id="PTHR11040:SF219">
    <property type="entry name" value="ZRT (ZRT), IRT- (IRT-) LIKE PROTEIN TRANSPORTER"/>
    <property type="match status" value="1"/>
</dbReference>
<reference evidence="6 8" key="2">
    <citation type="submission" date="2018-11" db="EMBL/GenBank/DDBJ databases">
        <authorList>
            <consortium name="Pathogen Informatics"/>
        </authorList>
    </citation>
    <scope>NUCLEOTIDE SEQUENCE [LARGE SCALE GENOMIC DNA]</scope>
</reference>
<organism evidence="7 9">
    <name type="scientific">Dracunculus medinensis</name>
    <name type="common">Guinea worm</name>
    <dbReference type="NCBI Taxonomy" id="318479"/>
    <lineage>
        <taxon>Eukaryota</taxon>
        <taxon>Metazoa</taxon>
        <taxon>Ecdysozoa</taxon>
        <taxon>Nematoda</taxon>
        <taxon>Chromadorea</taxon>
        <taxon>Rhabditida</taxon>
        <taxon>Spirurina</taxon>
        <taxon>Dracunculoidea</taxon>
        <taxon>Dracunculidae</taxon>
        <taxon>Dracunculus</taxon>
    </lineage>
</organism>
<dbReference type="Proteomes" id="UP000274756">
    <property type="component" value="Unassembled WGS sequence"/>
</dbReference>
<keyword evidence="8" id="KW-1185">Reference proteome</keyword>
<accession>A0A0N4U7B4</accession>
<dbReference type="GO" id="GO:0005385">
    <property type="term" value="F:zinc ion transmembrane transporter activity"/>
    <property type="evidence" value="ECO:0007669"/>
    <property type="project" value="TreeGrafter"/>
</dbReference>
<dbReference type="InterPro" id="IPR003689">
    <property type="entry name" value="ZIP"/>
</dbReference>
<evidence type="ECO:0000313" key="8">
    <source>
        <dbReference type="Proteomes" id="UP000274756"/>
    </source>
</evidence>
<feature type="transmembrane region" description="Helical" evidence="5">
    <location>
        <begin position="47"/>
        <end position="72"/>
    </location>
</feature>
<reference evidence="9" key="1">
    <citation type="submission" date="2017-02" db="UniProtKB">
        <authorList>
            <consortium name="WormBaseParasite"/>
        </authorList>
    </citation>
    <scope>IDENTIFICATION</scope>
</reference>
<evidence type="ECO:0000256" key="4">
    <source>
        <dbReference type="ARBA" id="ARBA00023136"/>
    </source>
</evidence>
<name>A0A0N4U7B4_DRAME</name>
<feature type="transmembrane region" description="Helical" evidence="5">
    <location>
        <begin position="214"/>
        <end position="234"/>
    </location>
</feature>
<sequence length="354" mass="39555">MDLVWLKVILLILMIIITFIAGMLPVKLLKFLRKSAASAETSAKHKNVALILCLLTCFSGGVFFATCFLHLFPELSEHLSRMKHEYDLSVTYPVAELLACVGFFLLFFLEESFLFFLPGHGHPEKSVWSSNYHQHHSHSEKCVKLFGLALAEPEACETNCDAVKEDPPILMKSRPHAHSHGVRSITIVLAISFHSIIEGLAFGVQDDATEVGTLFLSLIVHKVIVAFSVGLQLARTHAHALGWVCVSILLLATMSPLGGFIGMFVQNSQMDIRLKDFIILIFQGLAVGTFIYVTFFEVLLHERDNEHPNLLKLLFMLIGFVIIGALRLFDSHSHDIHSHNNHDLSPKLASSLHR</sequence>
<protein>
    <submittedName>
        <fullName evidence="9">Zinc transporter ZIP3</fullName>
    </submittedName>
</protein>
<evidence type="ECO:0000313" key="7">
    <source>
        <dbReference type="Proteomes" id="UP000038040"/>
    </source>
</evidence>
<feature type="transmembrane region" description="Helical" evidence="5">
    <location>
        <begin position="277"/>
        <end position="298"/>
    </location>
</feature>
<proteinExistence type="predicted"/>
<dbReference type="STRING" id="318479.A0A0N4U7B4"/>
<gene>
    <name evidence="6" type="ORF">DME_LOCUS100</name>
</gene>
<dbReference type="AlphaFoldDB" id="A0A0N4U7B4"/>
<evidence type="ECO:0000256" key="1">
    <source>
        <dbReference type="ARBA" id="ARBA00004141"/>
    </source>
</evidence>
<evidence type="ECO:0000313" key="9">
    <source>
        <dbReference type="WBParaSite" id="DME_0000287101-mRNA-1"/>
    </source>
</evidence>